<sequence length="70" mass="7930">MEAEEPREWKGESGRWGESGGQYGSAVDIVVYRCHPVDSDFPLLARLPYQSDCVKLYDASRFPAGILEFF</sequence>
<proteinExistence type="predicted"/>
<name>A0A915PLZ9_9BILA</name>
<protein>
    <submittedName>
        <fullName evidence="3">Uncharacterized protein</fullName>
    </submittedName>
</protein>
<feature type="compositionally biased region" description="Basic and acidic residues" evidence="1">
    <location>
        <begin position="1"/>
        <end position="15"/>
    </location>
</feature>
<organism evidence="2 3">
    <name type="scientific">Setaria digitata</name>
    <dbReference type="NCBI Taxonomy" id="48799"/>
    <lineage>
        <taxon>Eukaryota</taxon>
        <taxon>Metazoa</taxon>
        <taxon>Ecdysozoa</taxon>
        <taxon>Nematoda</taxon>
        <taxon>Chromadorea</taxon>
        <taxon>Rhabditida</taxon>
        <taxon>Spirurina</taxon>
        <taxon>Spiruromorpha</taxon>
        <taxon>Filarioidea</taxon>
        <taxon>Setariidae</taxon>
        <taxon>Setaria</taxon>
    </lineage>
</organism>
<accession>A0A915PLZ9</accession>
<evidence type="ECO:0000313" key="3">
    <source>
        <dbReference type="WBParaSite" id="sdigi.contig175.g5668.t1"/>
    </source>
</evidence>
<dbReference type="Proteomes" id="UP000887581">
    <property type="component" value="Unplaced"/>
</dbReference>
<reference evidence="3" key="1">
    <citation type="submission" date="2022-11" db="UniProtKB">
        <authorList>
            <consortium name="WormBaseParasite"/>
        </authorList>
    </citation>
    <scope>IDENTIFICATION</scope>
</reference>
<feature type="region of interest" description="Disordered" evidence="1">
    <location>
        <begin position="1"/>
        <end position="21"/>
    </location>
</feature>
<keyword evidence="2" id="KW-1185">Reference proteome</keyword>
<dbReference type="WBParaSite" id="sdigi.contig175.g5668.t1">
    <property type="protein sequence ID" value="sdigi.contig175.g5668.t1"/>
    <property type="gene ID" value="sdigi.contig175.g5668"/>
</dbReference>
<evidence type="ECO:0000313" key="2">
    <source>
        <dbReference type="Proteomes" id="UP000887581"/>
    </source>
</evidence>
<evidence type="ECO:0000256" key="1">
    <source>
        <dbReference type="SAM" id="MobiDB-lite"/>
    </source>
</evidence>
<dbReference type="AlphaFoldDB" id="A0A915PLZ9"/>